<name>A0A2V1H4Z1_9GAMM</name>
<protein>
    <recommendedName>
        <fullName evidence="1">UPF0597 protein DC094_08700</fullName>
    </recommendedName>
</protein>
<evidence type="ECO:0000313" key="4">
    <source>
        <dbReference type="Proteomes" id="UP000244906"/>
    </source>
</evidence>
<comment type="similarity">
    <text evidence="1">Belongs to the UPF0597 family.</text>
</comment>
<dbReference type="AlphaFoldDB" id="A0A2V1H4Z1"/>
<evidence type="ECO:0000256" key="1">
    <source>
        <dbReference type="HAMAP-Rule" id="MF_01845"/>
    </source>
</evidence>
<dbReference type="Proteomes" id="UP000244906">
    <property type="component" value="Unassembled WGS sequence"/>
</dbReference>
<feature type="domain" description="Serine dehydratase-like alpha subunit" evidence="2">
    <location>
        <begin position="145"/>
        <end position="421"/>
    </location>
</feature>
<organism evidence="3 4">
    <name type="scientific">Pelagibaculum spongiae</name>
    <dbReference type="NCBI Taxonomy" id="2080658"/>
    <lineage>
        <taxon>Bacteria</taxon>
        <taxon>Pseudomonadati</taxon>
        <taxon>Pseudomonadota</taxon>
        <taxon>Gammaproteobacteria</taxon>
        <taxon>Oceanospirillales</taxon>
        <taxon>Pelagibaculum</taxon>
    </lineage>
</organism>
<proteinExistence type="inferred from homology"/>
<dbReference type="HAMAP" id="MF_01845">
    <property type="entry name" value="UPF0597"/>
    <property type="match status" value="1"/>
</dbReference>
<gene>
    <name evidence="3" type="ORF">DC094_08700</name>
</gene>
<dbReference type="InterPro" id="IPR005130">
    <property type="entry name" value="Ser_deHydtase-like_asu"/>
</dbReference>
<evidence type="ECO:0000313" key="3">
    <source>
        <dbReference type="EMBL" id="PVZ70706.1"/>
    </source>
</evidence>
<dbReference type="PIRSF" id="PIRSF006054">
    <property type="entry name" value="UCP006054"/>
    <property type="match status" value="1"/>
</dbReference>
<dbReference type="OrthoDB" id="41906at2"/>
<sequence>MWHETWNGYIALLKQKVLPALGCTEPVSTALAAAYAAELLGKTPEILEIYVSGNLLKNGMGVGIPGTGEVGLPIAAALGALGGDSQQGLQVLSSVNEVLLASAKQMVLDGKVTISVKETDSVLYSEVIAYSGDDKARVIIKDDHTQVTLKQLNDKIVFSEQNGASGFGSTTSNNPVLSIADIYQFATTADLDKLQFINQSAELNKALSDDGLNKEYGLQVGRTMQKNITKGWLSDDLAISAMMRSSAASDARMDGAMLPAMSNSGSGNQGIAATMPVVAVAEKINATEEQLTRALILSHLSSIHIKSHLNSLSALCAATTAGTGSSAAIAWLLGGKLPEVENAIFNMFGDVSGIFCDGAKTGCSLKVSTSASSAVKAALMAIDGIRVTCNEGIIEQCIEKSIDNIGLIASNAMQETDKMIIEIMNSK</sequence>
<comment type="caution">
    <text evidence="3">The sequence shown here is derived from an EMBL/GenBank/DDBJ whole genome shotgun (WGS) entry which is preliminary data.</text>
</comment>
<accession>A0A2V1H4Z1</accession>
<dbReference type="PANTHER" id="PTHR30501">
    <property type="entry name" value="UPF0597 PROTEIN YHAM"/>
    <property type="match status" value="1"/>
</dbReference>
<dbReference type="EMBL" id="QDDL01000002">
    <property type="protein sequence ID" value="PVZ70706.1"/>
    <property type="molecule type" value="Genomic_DNA"/>
</dbReference>
<keyword evidence="4" id="KW-1185">Reference proteome</keyword>
<dbReference type="PANTHER" id="PTHR30501:SF2">
    <property type="entry name" value="UPF0597 PROTEIN YHAM"/>
    <property type="match status" value="1"/>
</dbReference>
<dbReference type="InterPro" id="IPR021144">
    <property type="entry name" value="UPF0597"/>
</dbReference>
<dbReference type="GO" id="GO:0019450">
    <property type="term" value="P:L-cysteine catabolic process to pyruvate"/>
    <property type="evidence" value="ECO:0007669"/>
    <property type="project" value="TreeGrafter"/>
</dbReference>
<reference evidence="3 4" key="1">
    <citation type="submission" date="2018-04" db="EMBL/GenBank/DDBJ databases">
        <title>Thalassorhabdus spongiae gen. nov., sp. nov., isolated from a marine sponge in South-West Iceland.</title>
        <authorList>
            <person name="Knobloch S."/>
            <person name="Daussin A."/>
            <person name="Johannsson R."/>
            <person name="Marteinsson V.T."/>
        </authorList>
    </citation>
    <scope>NUCLEOTIDE SEQUENCE [LARGE SCALE GENOMIC DNA]</scope>
    <source>
        <strain evidence="3 4">Hp12</strain>
    </source>
</reference>
<evidence type="ECO:0000259" key="2">
    <source>
        <dbReference type="Pfam" id="PF03313"/>
    </source>
</evidence>
<dbReference type="Pfam" id="PF03313">
    <property type="entry name" value="SDH_alpha"/>
    <property type="match status" value="1"/>
</dbReference>
<dbReference type="GO" id="GO:0080146">
    <property type="term" value="F:L-cysteine desulfhydrase activity"/>
    <property type="evidence" value="ECO:0007669"/>
    <property type="project" value="TreeGrafter"/>
</dbReference>